<evidence type="ECO:0008006" key="5">
    <source>
        <dbReference type="Google" id="ProtNLM"/>
    </source>
</evidence>
<dbReference type="Pfam" id="PF25312">
    <property type="entry name" value="Allergen_Asp_f_4"/>
    <property type="match status" value="1"/>
</dbReference>
<gene>
    <name evidence="3" type="ORF">VHEMI06218</name>
</gene>
<feature type="region of interest" description="Disordered" evidence="1">
    <location>
        <begin position="39"/>
        <end position="72"/>
    </location>
</feature>
<keyword evidence="2" id="KW-0732">Signal</keyword>
<sequence>MKFSTIVLAAAVGVSAHPSAHGHRQAHRSVEARAEKFVMNKKPAPPPAPTPKEEPKPVATPSPAPAPAPAKPSPVAQAAAAVGNAVGTGLSSYAPFCGGQKRATVAQIGYKGNTGINNNACNVMAIKSNIADKYKYVLEFNNKGADSTCACWNKIGHNGGINGFFKGNEALTFSIASGSTQFIAVDANSQGACGCSIGGSVGLTSFGQFAGTWAEFDFENQSNNGWSGADISCLVAAKYGLAIPAMKVCATSGGPCSTIFAGGAGDNAYTGGTEDLDGVGLNLAPGPVHLKVTLN</sequence>
<dbReference type="HOGENOM" id="CLU_043430_0_0_1"/>
<evidence type="ECO:0000313" key="4">
    <source>
        <dbReference type="Proteomes" id="UP000039046"/>
    </source>
</evidence>
<dbReference type="GO" id="GO:0019863">
    <property type="term" value="F:IgE binding"/>
    <property type="evidence" value="ECO:0007669"/>
    <property type="project" value="InterPro"/>
</dbReference>
<evidence type="ECO:0000313" key="3">
    <source>
        <dbReference type="EMBL" id="CEJ90430.1"/>
    </source>
</evidence>
<feature type="chain" id="PRO_5001979732" description="Allergen Asp f 4" evidence="2">
    <location>
        <begin position="17"/>
        <end position="295"/>
    </location>
</feature>
<dbReference type="GO" id="GO:0005576">
    <property type="term" value="C:extracellular region"/>
    <property type="evidence" value="ECO:0007669"/>
    <property type="project" value="InterPro"/>
</dbReference>
<dbReference type="PANTHER" id="PTHR42039">
    <property type="entry name" value="PUTATIVE (AFU_ORTHOLOGUE AFUA_3G02940)-RELATED"/>
    <property type="match status" value="1"/>
</dbReference>
<feature type="compositionally biased region" description="Pro residues" evidence="1">
    <location>
        <begin position="58"/>
        <end position="72"/>
    </location>
</feature>
<organism evidence="3 4">
    <name type="scientific">[Torrubiella] hemipterigena</name>
    <dbReference type="NCBI Taxonomy" id="1531966"/>
    <lineage>
        <taxon>Eukaryota</taxon>
        <taxon>Fungi</taxon>
        <taxon>Dikarya</taxon>
        <taxon>Ascomycota</taxon>
        <taxon>Pezizomycotina</taxon>
        <taxon>Sordariomycetes</taxon>
        <taxon>Hypocreomycetidae</taxon>
        <taxon>Hypocreales</taxon>
        <taxon>Clavicipitaceae</taxon>
        <taxon>Clavicipitaceae incertae sedis</taxon>
        <taxon>'Torrubiella' clade</taxon>
    </lineage>
</organism>
<dbReference type="PANTHER" id="PTHR42039:SF1">
    <property type="entry name" value="PUTATIVE (AFU_ORTHOLOGUE AFUA_3G02940)-RELATED"/>
    <property type="match status" value="1"/>
</dbReference>
<name>A0A0A1TIJ4_9HYPO</name>
<evidence type="ECO:0000256" key="1">
    <source>
        <dbReference type="SAM" id="MobiDB-lite"/>
    </source>
</evidence>
<dbReference type="EMBL" id="CDHN01000003">
    <property type="protein sequence ID" value="CEJ90430.1"/>
    <property type="molecule type" value="Genomic_DNA"/>
</dbReference>
<dbReference type="AlphaFoldDB" id="A0A0A1TIJ4"/>
<accession>A0A0A1TIJ4</accession>
<feature type="signal peptide" evidence="2">
    <location>
        <begin position="1"/>
        <end position="16"/>
    </location>
</feature>
<evidence type="ECO:0000256" key="2">
    <source>
        <dbReference type="SAM" id="SignalP"/>
    </source>
</evidence>
<reference evidence="3 4" key="1">
    <citation type="journal article" date="2015" name="Genome Announc.">
        <title>Draft Genome Sequence and Gene Annotation of the Entomopathogenic Fungus Verticillium hemipterigenum.</title>
        <authorList>
            <person name="Horn F."/>
            <person name="Habel A."/>
            <person name="Scharf D.H."/>
            <person name="Dworschak J."/>
            <person name="Brakhage A.A."/>
            <person name="Guthke R."/>
            <person name="Hertweck C."/>
            <person name="Linde J."/>
        </authorList>
    </citation>
    <scope>NUCLEOTIDE SEQUENCE [LARGE SCALE GENOMIC DNA]</scope>
</reference>
<keyword evidence="4" id="KW-1185">Reference proteome</keyword>
<proteinExistence type="predicted"/>
<dbReference type="OrthoDB" id="118256at2759"/>
<dbReference type="InterPro" id="IPR038903">
    <property type="entry name" value="Allergen_Asp_f_4"/>
</dbReference>
<protein>
    <recommendedName>
        <fullName evidence="5">Allergen Asp f 4</fullName>
    </recommendedName>
</protein>
<dbReference type="Proteomes" id="UP000039046">
    <property type="component" value="Unassembled WGS sequence"/>
</dbReference>